<sequence length="149" mass="17435">MIDNDSILKTLSFLFKEKNKFLIQKEEINLFYSIKKRTRLIEGAKSRLQSSLKTNLMENYKMAALNLKGLEDCQTDKVISFVLFSKSQIMYIYTCYNMEKIIFSALKDCFPMSTVITSEYKSWVKRISEGMIEIPPVMVKFSNSQKSFE</sequence>
<gene>
    <name evidence="1" type="ORF">LXD69_06320</name>
</gene>
<evidence type="ECO:0000313" key="1">
    <source>
        <dbReference type="EMBL" id="UOX35124.1"/>
    </source>
</evidence>
<organism evidence="1 2">
    <name type="scientific">Flavobacterium sediminilitoris</name>
    <dbReference type="NCBI Taxonomy" id="2024526"/>
    <lineage>
        <taxon>Bacteria</taxon>
        <taxon>Pseudomonadati</taxon>
        <taxon>Bacteroidota</taxon>
        <taxon>Flavobacteriia</taxon>
        <taxon>Flavobacteriales</taxon>
        <taxon>Flavobacteriaceae</taxon>
        <taxon>Flavobacterium</taxon>
    </lineage>
</organism>
<dbReference type="Proteomes" id="UP000830454">
    <property type="component" value="Chromosome"/>
</dbReference>
<evidence type="ECO:0000313" key="2">
    <source>
        <dbReference type="Proteomes" id="UP000830454"/>
    </source>
</evidence>
<accession>A0ABY4HU81</accession>
<dbReference type="EMBL" id="CP090145">
    <property type="protein sequence ID" value="UOX35124.1"/>
    <property type="molecule type" value="Genomic_DNA"/>
</dbReference>
<keyword evidence="2" id="KW-1185">Reference proteome</keyword>
<reference evidence="1" key="2">
    <citation type="submission" date="2022-04" db="EMBL/GenBank/DDBJ databases">
        <title>Complete Genome Sequence of Flavobacterium sediminilitoris YSM-43, Isolated from a Tidal Sediment.</title>
        <authorList>
            <person name="Lee P.A."/>
        </authorList>
    </citation>
    <scope>NUCLEOTIDE SEQUENCE</scope>
    <source>
        <strain evidence="1">YSM-43</strain>
    </source>
</reference>
<reference evidence="1" key="1">
    <citation type="submission" date="2021-12" db="EMBL/GenBank/DDBJ databases">
        <authorList>
            <person name="Cha I.-T."/>
            <person name="Lee K.-E."/>
            <person name="Park S.-J."/>
        </authorList>
    </citation>
    <scope>NUCLEOTIDE SEQUENCE</scope>
    <source>
        <strain evidence="1">YSM-43</strain>
    </source>
</reference>
<dbReference type="RefSeq" id="WP_246918329.1">
    <property type="nucleotide sequence ID" value="NZ_CP090145.1"/>
</dbReference>
<protein>
    <submittedName>
        <fullName evidence="1">Uncharacterized protein</fullName>
    </submittedName>
</protein>
<name>A0ABY4HU81_9FLAO</name>
<proteinExistence type="predicted"/>